<sequence length="102" mass="11147">MHMMMNMGNTKDILHLMTKLSSYKISQTIIVADHVGSQPTIKETNGDPLELQDLLGHKKLHKSNKTYGASTQATPVLEEVVNVEHRQSGAKRIIKVSAAGGP</sequence>
<comment type="caution">
    <text evidence="1">The sequence shown here is derived from an EMBL/GenBank/DDBJ whole genome shotgun (WGS) entry which is preliminary data.</text>
</comment>
<accession>A0A7J7KB26</accession>
<protein>
    <submittedName>
        <fullName evidence="1">Uncharacterized protein</fullName>
    </submittedName>
</protein>
<name>A0A7J7KB26_BUGNE</name>
<dbReference type="EMBL" id="VXIV02000818">
    <property type="protein sequence ID" value="KAF6035852.1"/>
    <property type="molecule type" value="Genomic_DNA"/>
</dbReference>
<evidence type="ECO:0000313" key="2">
    <source>
        <dbReference type="Proteomes" id="UP000593567"/>
    </source>
</evidence>
<keyword evidence="2" id="KW-1185">Reference proteome</keyword>
<reference evidence="1" key="1">
    <citation type="submission" date="2020-06" db="EMBL/GenBank/DDBJ databases">
        <title>Draft genome of Bugula neritina, a colonial animal packing powerful symbionts and potential medicines.</title>
        <authorList>
            <person name="Rayko M."/>
        </authorList>
    </citation>
    <scope>NUCLEOTIDE SEQUENCE [LARGE SCALE GENOMIC DNA]</scope>
    <source>
        <strain evidence="1">Kwan_BN1</strain>
    </source>
</reference>
<dbReference type="Proteomes" id="UP000593567">
    <property type="component" value="Unassembled WGS sequence"/>
</dbReference>
<evidence type="ECO:0000313" key="1">
    <source>
        <dbReference type="EMBL" id="KAF6035852.1"/>
    </source>
</evidence>
<proteinExistence type="predicted"/>
<organism evidence="1 2">
    <name type="scientific">Bugula neritina</name>
    <name type="common">Brown bryozoan</name>
    <name type="synonym">Sertularia neritina</name>
    <dbReference type="NCBI Taxonomy" id="10212"/>
    <lineage>
        <taxon>Eukaryota</taxon>
        <taxon>Metazoa</taxon>
        <taxon>Spiralia</taxon>
        <taxon>Lophotrochozoa</taxon>
        <taxon>Bryozoa</taxon>
        <taxon>Gymnolaemata</taxon>
        <taxon>Cheilostomatida</taxon>
        <taxon>Flustrina</taxon>
        <taxon>Buguloidea</taxon>
        <taxon>Bugulidae</taxon>
        <taxon>Bugula</taxon>
    </lineage>
</organism>
<dbReference type="AlphaFoldDB" id="A0A7J7KB26"/>
<gene>
    <name evidence="1" type="ORF">EB796_005839</name>
</gene>